<dbReference type="AlphaFoldDB" id="H1PVT8"/>
<dbReference type="EMBL" id="AGWJ02000023">
    <property type="protein sequence ID" value="EHO79792.1"/>
    <property type="molecule type" value="Genomic_DNA"/>
</dbReference>
<reference evidence="1 2" key="1">
    <citation type="submission" date="2012-07" db="EMBL/GenBank/DDBJ databases">
        <title>The Genome Sequence of Fusobacterium ulcerans 12_1B.</title>
        <authorList>
            <consortium name="The Broad Institute Genome Sequencing Platform"/>
            <person name="Earl A."/>
            <person name="Ward D."/>
            <person name="Feldgarden M."/>
            <person name="Gevers D."/>
            <person name="Strauss J."/>
            <person name="Ambrose C.E."/>
            <person name="Allen-Vercoe E."/>
            <person name="Walker B."/>
            <person name="Young S.K."/>
            <person name="Zeng Q."/>
            <person name="Gargeya S."/>
            <person name="Fitzgerald M."/>
            <person name="Haas B."/>
            <person name="Abouelleil A."/>
            <person name="Alvarado L."/>
            <person name="Arachchi H.M."/>
            <person name="Berlin A.M."/>
            <person name="Chapman S.B."/>
            <person name="Goldberg J."/>
            <person name="Griggs A."/>
            <person name="Gujja S."/>
            <person name="Hansen M."/>
            <person name="Howarth C."/>
            <person name="Imamovic A."/>
            <person name="Larimer J."/>
            <person name="McCowen C."/>
            <person name="Montmayeur A."/>
            <person name="Murphy C."/>
            <person name="Neiman D."/>
            <person name="Pearson M."/>
            <person name="Priest M."/>
            <person name="Roberts A."/>
            <person name="Saif S."/>
            <person name="Shea T."/>
            <person name="Sisk P."/>
            <person name="Sykes S."/>
            <person name="Wortman J."/>
            <person name="Nusbaum C."/>
            <person name="Birren B."/>
        </authorList>
    </citation>
    <scope>NUCLEOTIDE SEQUENCE [LARGE SCALE GENOMIC DNA]</scope>
    <source>
        <strain evidence="1 2">12_1B</strain>
    </source>
</reference>
<evidence type="ECO:0000313" key="2">
    <source>
        <dbReference type="Proteomes" id="UP000003233"/>
    </source>
</evidence>
<proteinExistence type="predicted"/>
<sequence length="286" mass="32052">MVKIKDTIFYNSPIPPSFTSYSPSEIMEDKTVATDNNTLNPVEFNFEIYYKIQTEGEDPREKRKFLEDIFYSPENLVTVEDLQEGIIYENMMLQRLTDWETFEDGFIVKIGFKQALLTQKAEAGQTSEAKQQRNMKYVEKPLKTVTVGSAFLPDMTLGALEGMGIKTDTNGLFNLECLDFGNLENIKNNISESILTPLGDKFLNFSILVDGTLEILDGAGQYLAAGQNLLGNVELLANMIPGVDFSLKLLPMTEKAIDAYFDIFSLGKDWQMVVGEIKGGLEQLGN</sequence>
<protein>
    <submittedName>
        <fullName evidence="1">Uncharacterized protein</fullName>
    </submittedName>
</protein>
<dbReference type="Proteomes" id="UP000003233">
    <property type="component" value="Unassembled WGS sequence"/>
</dbReference>
<dbReference type="PATRIC" id="fig|457404.5.peg.2620"/>
<gene>
    <name evidence="1" type="ORF">HMPREF0402_02531</name>
</gene>
<dbReference type="RefSeq" id="WP_008698270.1">
    <property type="nucleotide sequence ID" value="NZ_KE161009.1"/>
</dbReference>
<name>H1PVT8_9FUSO</name>
<evidence type="ECO:0000313" key="1">
    <source>
        <dbReference type="EMBL" id="EHO79792.1"/>
    </source>
</evidence>
<accession>H1PVT8</accession>
<dbReference type="BioCyc" id="FSP457404-HMP:GTSQ-2557-MONOMER"/>
<organism evidence="1 2">
    <name type="scientific">Fusobacterium ulcerans 12-1B</name>
    <dbReference type="NCBI Taxonomy" id="457404"/>
    <lineage>
        <taxon>Bacteria</taxon>
        <taxon>Fusobacteriati</taxon>
        <taxon>Fusobacteriota</taxon>
        <taxon>Fusobacteriia</taxon>
        <taxon>Fusobacteriales</taxon>
        <taxon>Fusobacteriaceae</taxon>
        <taxon>Fusobacterium</taxon>
    </lineage>
</organism>
<comment type="caution">
    <text evidence="1">The sequence shown here is derived from an EMBL/GenBank/DDBJ whole genome shotgun (WGS) entry which is preliminary data.</text>
</comment>
<keyword evidence="2" id="KW-1185">Reference proteome</keyword>
<dbReference type="HOGENOM" id="CLU_972387_0_0_0"/>